<accession>A0ABY2BEV3</accession>
<dbReference type="InterPro" id="IPR007278">
    <property type="entry name" value="DUF397"/>
</dbReference>
<evidence type="ECO:0000259" key="1">
    <source>
        <dbReference type="Pfam" id="PF04149"/>
    </source>
</evidence>
<gene>
    <name evidence="2" type="ORF">EV644_11231</name>
</gene>
<evidence type="ECO:0000313" key="3">
    <source>
        <dbReference type="Proteomes" id="UP000295818"/>
    </source>
</evidence>
<dbReference type="RefSeq" id="WP_132191859.1">
    <property type="nucleotide sequence ID" value="NZ_SLWM01000012.1"/>
</dbReference>
<dbReference type="EMBL" id="SLWM01000012">
    <property type="protein sequence ID" value="TCO18291.1"/>
    <property type="molecule type" value="Genomic_DNA"/>
</dbReference>
<organism evidence="2 3">
    <name type="scientific">Kribbella orskensis</name>
    <dbReference type="NCBI Taxonomy" id="2512216"/>
    <lineage>
        <taxon>Bacteria</taxon>
        <taxon>Bacillati</taxon>
        <taxon>Actinomycetota</taxon>
        <taxon>Actinomycetes</taxon>
        <taxon>Propionibacteriales</taxon>
        <taxon>Kribbellaceae</taxon>
        <taxon>Kribbella</taxon>
    </lineage>
</organism>
<evidence type="ECO:0000313" key="2">
    <source>
        <dbReference type="EMBL" id="TCO18291.1"/>
    </source>
</evidence>
<proteinExistence type="predicted"/>
<name>A0ABY2BEV3_9ACTN</name>
<keyword evidence="3" id="KW-1185">Reference proteome</keyword>
<sequence length="76" mass="8036">MIEGTTPIPAVTEFSGWRKSNTSDDGACVYIADGPGGWVALRDSDDPSGAVVRIPRKSWDNMVLGIQNGSLAPAEM</sequence>
<protein>
    <submittedName>
        <fullName evidence="2">Uncharacterized protein DUF397</fullName>
    </submittedName>
</protein>
<reference evidence="2 3" key="1">
    <citation type="journal article" date="2015" name="Stand. Genomic Sci.">
        <title>Genomic Encyclopedia of Bacterial and Archaeal Type Strains, Phase III: the genomes of soil and plant-associated and newly described type strains.</title>
        <authorList>
            <person name="Whitman W.B."/>
            <person name="Woyke T."/>
            <person name="Klenk H.P."/>
            <person name="Zhou Y."/>
            <person name="Lilburn T.G."/>
            <person name="Beck B.J."/>
            <person name="De Vos P."/>
            <person name="Vandamme P."/>
            <person name="Eisen J.A."/>
            <person name="Garrity G."/>
            <person name="Hugenholtz P."/>
            <person name="Kyrpides N.C."/>
        </authorList>
    </citation>
    <scope>NUCLEOTIDE SEQUENCE [LARGE SCALE GENOMIC DNA]</scope>
    <source>
        <strain evidence="2 3">VKM Ac-2538</strain>
    </source>
</reference>
<dbReference type="Proteomes" id="UP000295818">
    <property type="component" value="Unassembled WGS sequence"/>
</dbReference>
<dbReference type="Pfam" id="PF04149">
    <property type="entry name" value="DUF397"/>
    <property type="match status" value="1"/>
</dbReference>
<comment type="caution">
    <text evidence="2">The sequence shown here is derived from an EMBL/GenBank/DDBJ whole genome shotgun (WGS) entry which is preliminary data.</text>
</comment>
<feature type="domain" description="DUF397" evidence="1">
    <location>
        <begin position="16"/>
        <end position="66"/>
    </location>
</feature>